<evidence type="ECO:0000313" key="3">
    <source>
        <dbReference type="EMBL" id="KAK8383149.1"/>
    </source>
</evidence>
<evidence type="ECO:0000256" key="2">
    <source>
        <dbReference type="SAM" id="SignalP"/>
    </source>
</evidence>
<accession>A0AAW0T6B2</accession>
<evidence type="ECO:0000256" key="1">
    <source>
        <dbReference type="SAM" id="MobiDB-lite"/>
    </source>
</evidence>
<feature type="signal peptide" evidence="2">
    <location>
        <begin position="1"/>
        <end position="16"/>
    </location>
</feature>
<dbReference type="Proteomes" id="UP001487740">
    <property type="component" value="Unassembled WGS sequence"/>
</dbReference>
<reference evidence="3 4" key="1">
    <citation type="submission" date="2023-03" db="EMBL/GenBank/DDBJ databases">
        <title>High-quality genome of Scylla paramamosain provides insights in environmental adaptation.</title>
        <authorList>
            <person name="Zhang L."/>
        </authorList>
    </citation>
    <scope>NUCLEOTIDE SEQUENCE [LARGE SCALE GENOMIC DNA]</scope>
    <source>
        <strain evidence="3">LZ_2023a</strain>
        <tissue evidence="3">Muscle</tissue>
    </source>
</reference>
<comment type="caution">
    <text evidence="3">The sequence shown here is derived from an EMBL/GenBank/DDBJ whole genome shotgun (WGS) entry which is preliminary data.</text>
</comment>
<gene>
    <name evidence="3" type="ORF">O3P69_011581</name>
</gene>
<keyword evidence="4" id="KW-1185">Reference proteome</keyword>
<name>A0AAW0T6B2_SCYPA</name>
<evidence type="ECO:0000313" key="4">
    <source>
        <dbReference type="Proteomes" id="UP001487740"/>
    </source>
</evidence>
<feature type="region of interest" description="Disordered" evidence="1">
    <location>
        <begin position="63"/>
        <end position="89"/>
    </location>
</feature>
<dbReference type="EMBL" id="JARAKH010000038">
    <property type="protein sequence ID" value="KAK8383149.1"/>
    <property type="molecule type" value="Genomic_DNA"/>
</dbReference>
<protein>
    <submittedName>
        <fullName evidence="3">Uncharacterized protein</fullName>
    </submittedName>
</protein>
<feature type="chain" id="PRO_5043822129" evidence="2">
    <location>
        <begin position="17"/>
        <end position="334"/>
    </location>
</feature>
<dbReference type="AlphaFoldDB" id="A0AAW0T6B2"/>
<sequence>MYVCVLFSCEAAVAVAVVVLEEGVLRDRGCVSLAKYTDGPTDAPVSAIASAAHEDGRMSVRLNVPSSHQQPPRTAAGSEGTLAGSSSRYPLSIMPREPIVSIIGSFDSRRSVPRTDNMKAAAVATRATRDRTCRDVSFTQPTMIRQQSFKSFIPDVKTASDVSNYMEPALSHQYMFERKTSPWEMASWNEEELHNFKVDVEKISSVYYVKCRDDDFGSDFFLLTRMKYMDRHAFVMLSAGCDYTGFDCQGGGDIYVTFNPNTFLSVALECINDEDFLLQSLREDGFHLEQLQDTKWERIEAWNDGHCELDFLPHDAMQDNSHSLDDDFRLLSIV</sequence>
<organism evidence="3 4">
    <name type="scientific">Scylla paramamosain</name>
    <name type="common">Mud crab</name>
    <dbReference type="NCBI Taxonomy" id="85552"/>
    <lineage>
        <taxon>Eukaryota</taxon>
        <taxon>Metazoa</taxon>
        <taxon>Ecdysozoa</taxon>
        <taxon>Arthropoda</taxon>
        <taxon>Crustacea</taxon>
        <taxon>Multicrustacea</taxon>
        <taxon>Malacostraca</taxon>
        <taxon>Eumalacostraca</taxon>
        <taxon>Eucarida</taxon>
        <taxon>Decapoda</taxon>
        <taxon>Pleocyemata</taxon>
        <taxon>Brachyura</taxon>
        <taxon>Eubrachyura</taxon>
        <taxon>Portunoidea</taxon>
        <taxon>Portunidae</taxon>
        <taxon>Portuninae</taxon>
        <taxon>Scylla</taxon>
    </lineage>
</organism>
<keyword evidence="2" id="KW-0732">Signal</keyword>
<proteinExistence type="predicted"/>